<evidence type="ECO:0000256" key="6">
    <source>
        <dbReference type="ARBA" id="ARBA00023002"/>
    </source>
</evidence>
<keyword evidence="4" id="KW-0288">FMN</keyword>
<reference evidence="12" key="1">
    <citation type="submission" date="2017-09" db="EMBL/GenBank/DDBJ databases">
        <title>Arcobacter canalis sp. nov., a new species isolated from a water canal contaminated with urban sewage.</title>
        <authorList>
            <person name="Perez-Cataluna A."/>
            <person name="Salas-Masso N."/>
            <person name="Figueras M.J."/>
        </authorList>
    </citation>
    <scope>NUCLEOTIDE SEQUENCE [LARGE SCALE GENOMIC DNA]</scope>
    <source>
        <strain evidence="12">CECT 7727</strain>
    </source>
</reference>
<organism evidence="10 13">
    <name type="scientific">Malaciobacter marinus</name>
    <dbReference type="NCBI Taxonomy" id="505249"/>
    <lineage>
        <taxon>Bacteria</taxon>
        <taxon>Pseudomonadati</taxon>
        <taxon>Campylobacterota</taxon>
        <taxon>Epsilonproteobacteria</taxon>
        <taxon>Campylobacterales</taxon>
        <taxon>Arcobacteraceae</taxon>
        <taxon>Malaciobacter</taxon>
    </lineage>
</organism>
<evidence type="ECO:0000256" key="7">
    <source>
        <dbReference type="ARBA" id="ARBA00023004"/>
    </source>
</evidence>
<evidence type="ECO:0000256" key="8">
    <source>
        <dbReference type="ARBA" id="ARBA00023014"/>
    </source>
</evidence>
<dbReference type="GO" id="GO:0016491">
    <property type="term" value="F:oxidoreductase activity"/>
    <property type="evidence" value="ECO:0007669"/>
    <property type="project" value="UniProtKB-KW"/>
</dbReference>
<dbReference type="GO" id="GO:0051536">
    <property type="term" value="F:iron-sulfur cluster binding"/>
    <property type="evidence" value="ECO:0007669"/>
    <property type="project" value="UniProtKB-KW"/>
</dbReference>
<keyword evidence="7" id="KW-0408">Iron</keyword>
<reference evidence="10 13" key="3">
    <citation type="submission" date="2018-08" db="EMBL/GenBank/DDBJ databases">
        <title>Complete genome of the Arcobacter marinus type strain JCM 15502.</title>
        <authorList>
            <person name="Miller W.G."/>
            <person name="Yee E."/>
            <person name="Huynh S."/>
            <person name="Parker C.T."/>
        </authorList>
    </citation>
    <scope>NUCLEOTIDE SEQUENCE [LARGE SCALE GENOMIC DNA]</scope>
    <source>
        <strain evidence="10 13">JCM 15502</strain>
    </source>
</reference>
<name>A0A347TIN8_9BACT</name>
<reference evidence="11" key="2">
    <citation type="submission" date="2017-09" db="EMBL/GenBank/DDBJ databases">
        <authorList>
            <person name="Perez-Cataluna A."/>
            <person name="Figueras M.J."/>
            <person name="Salas-Masso N."/>
        </authorList>
    </citation>
    <scope>NUCLEOTIDE SEQUENCE</scope>
    <source>
        <strain evidence="11">CECT 7727</strain>
    </source>
</reference>
<proteinExistence type="predicted"/>
<evidence type="ECO:0000256" key="2">
    <source>
        <dbReference type="ARBA" id="ARBA00001966"/>
    </source>
</evidence>
<dbReference type="EMBL" id="NXAO01000026">
    <property type="protein sequence ID" value="PHO15446.1"/>
    <property type="molecule type" value="Genomic_DNA"/>
</dbReference>
<dbReference type="RefSeq" id="WP_099310928.1">
    <property type="nucleotide sequence ID" value="NZ_CP032101.1"/>
</dbReference>
<dbReference type="EMBL" id="CP032101">
    <property type="protein sequence ID" value="AXX86466.1"/>
    <property type="molecule type" value="Genomic_DNA"/>
</dbReference>
<dbReference type="InterPro" id="IPR013785">
    <property type="entry name" value="Aldolase_TIM"/>
</dbReference>
<dbReference type="Proteomes" id="UP000224740">
    <property type="component" value="Unassembled WGS sequence"/>
</dbReference>
<evidence type="ECO:0000313" key="12">
    <source>
        <dbReference type="Proteomes" id="UP000224740"/>
    </source>
</evidence>
<dbReference type="AlphaFoldDB" id="A0A347TIN8"/>
<comment type="cofactor">
    <cofactor evidence="2">
        <name>[4Fe-4S] cluster</name>
        <dbReference type="ChEBI" id="CHEBI:49883"/>
    </cofactor>
</comment>
<dbReference type="KEGG" id="amar:AMRN_0711"/>
<keyword evidence="6" id="KW-0560">Oxidoreductase</keyword>
<dbReference type="InterPro" id="IPR001155">
    <property type="entry name" value="OxRdtase_FMN_N"/>
</dbReference>
<accession>A0A347TIN8</accession>
<evidence type="ECO:0000256" key="1">
    <source>
        <dbReference type="ARBA" id="ARBA00001917"/>
    </source>
</evidence>
<dbReference type="PANTHER" id="PTHR42917:SF2">
    <property type="entry name" value="2,4-DIENOYL-COA REDUCTASE [(2E)-ENOYL-COA-PRODUCING]"/>
    <property type="match status" value="1"/>
</dbReference>
<dbReference type="Gene3D" id="3.20.20.70">
    <property type="entry name" value="Aldolase class I"/>
    <property type="match status" value="1"/>
</dbReference>
<keyword evidence="12" id="KW-1185">Reference proteome</keyword>
<evidence type="ECO:0000313" key="11">
    <source>
        <dbReference type="EMBL" id="PHO15446.1"/>
    </source>
</evidence>
<evidence type="ECO:0000313" key="13">
    <source>
        <dbReference type="Proteomes" id="UP000264693"/>
    </source>
</evidence>
<dbReference type="Pfam" id="PF00724">
    <property type="entry name" value="Oxidored_FMN"/>
    <property type="match status" value="1"/>
</dbReference>
<dbReference type="GO" id="GO:0046872">
    <property type="term" value="F:metal ion binding"/>
    <property type="evidence" value="ECO:0007669"/>
    <property type="project" value="UniProtKB-KW"/>
</dbReference>
<protein>
    <submittedName>
        <fullName evidence="11">12-oxophytodienoate reductase</fullName>
    </submittedName>
    <submittedName>
        <fullName evidence="10">Old yellow enzyme (OYE)-related FMN binding domain-containing protein</fullName>
    </submittedName>
</protein>
<dbReference type="SUPFAM" id="SSF51395">
    <property type="entry name" value="FMN-linked oxidoreductases"/>
    <property type="match status" value="1"/>
</dbReference>
<evidence type="ECO:0000256" key="5">
    <source>
        <dbReference type="ARBA" id="ARBA00022723"/>
    </source>
</evidence>
<dbReference type="PANTHER" id="PTHR42917">
    <property type="entry name" value="2,4-DIENOYL-COA REDUCTASE"/>
    <property type="match status" value="1"/>
</dbReference>
<comment type="cofactor">
    <cofactor evidence="1">
        <name>FMN</name>
        <dbReference type="ChEBI" id="CHEBI:58210"/>
    </cofactor>
</comment>
<keyword evidence="3" id="KW-0285">Flavoprotein</keyword>
<keyword evidence="8" id="KW-0411">Iron-sulfur</keyword>
<dbReference type="InterPro" id="IPR051793">
    <property type="entry name" value="NADH:flavin_oxidoreductase"/>
</dbReference>
<evidence type="ECO:0000313" key="10">
    <source>
        <dbReference type="EMBL" id="AXX86466.1"/>
    </source>
</evidence>
<sequence>MKENSILFSPITLGNLTLKNRIAMAPMTRTQAKNNIPTEDMIYYYAKRAKGGTALIISEGTFVNHEVANGNFNAPAFYGDALIMWKKLVDKVHASGAKIIPQLWHAGNTRKLGVTPNENMVSIGPMDEYIKGKQTVRAMSQNDINEVIKAFTKAALDAKELNFDGIELLAAHGYLIDQFFWEKTNQRTDKYGGSFSNRLRFANELVKSIKKAVGKDFPVVFRFSQWKTIDYDAKIAKNEKELKELLLSLVEAGVDIFHVSERRFWIPAFKESPLTLATLTKKITNKPVITVGNIGLDEDLETIKLVEKKLKDNEFDIVAVGRALLADANWVNKIKENRINEIIPFSKECLNKLD</sequence>
<evidence type="ECO:0000259" key="9">
    <source>
        <dbReference type="Pfam" id="PF00724"/>
    </source>
</evidence>
<evidence type="ECO:0000256" key="3">
    <source>
        <dbReference type="ARBA" id="ARBA00022630"/>
    </source>
</evidence>
<keyword evidence="5" id="KW-0479">Metal-binding</keyword>
<gene>
    <name evidence="10" type="ORF">AMRN_0711</name>
    <name evidence="11" type="ORF">CPH92_06480</name>
</gene>
<dbReference type="GO" id="GO:0010181">
    <property type="term" value="F:FMN binding"/>
    <property type="evidence" value="ECO:0007669"/>
    <property type="project" value="InterPro"/>
</dbReference>
<dbReference type="Proteomes" id="UP000264693">
    <property type="component" value="Chromosome"/>
</dbReference>
<evidence type="ECO:0000256" key="4">
    <source>
        <dbReference type="ARBA" id="ARBA00022643"/>
    </source>
</evidence>
<feature type="domain" description="NADH:flavin oxidoreductase/NADH oxidase N-terminal" evidence="9">
    <location>
        <begin position="7"/>
        <end position="339"/>
    </location>
</feature>